<dbReference type="Pfam" id="PF12710">
    <property type="entry name" value="HAD"/>
    <property type="match status" value="1"/>
</dbReference>
<evidence type="ECO:0000259" key="1">
    <source>
        <dbReference type="Pfam" id="PF14681"/>
    </source>
</evidence>
<dbReference type="AlphaFoldDB" id="A0AAN6Y085"/>
<organism evidence="2 3">
    <name type="scientific">Rhypophila decipiens</name>
    <dbReference type="NCBI Taxonomy" id="261697"/>
    <lineage>
        <taxon>Eukaryota</taxon>
        <taxon>Fungi</taxon>
        <taxon>Dikarya</taxon>
        <taxon>Ascomycota</taxon>
        <taxon>Pezizomycotina</taxon>
        <taxon>Sordariomycetes</taxon>
        <taxon>Sordariomycetidae</taxon>
        <taxon>Sordariales</taxon>
        <taxon>Naviculisporaceae</taxon>
        <taxon>Rhypophila</taxon>
    </lineage>
</organism>
<dbReference type="InterPro" id="IPR023214">
    <property type="entry name" value="HAD_sf"/>
</dbReference>
<evidence type="ECO:0000313" key="3">
    <source>
        <dbReference type="Proteomes" id="UP001301769"/>
    </source>
</evidence>
<dbReference type="InterPro" id="IPR050582">
    <property type="entry name" value="HAD-like_SerB"/>
</dbReference>
<dbReference type="CDD" id="cd06223">
    <property type="entry name" value="PRTases_typeI"/>
    <property type="match status" value="1"/>
</dbReference>
<reference evidence="2" key="1">
    <citation type="journal article" date="2023" name="Mol. Phylogenet. Evol.">
        <title>Genome-scale phylogeny and comparative genomics of the fungal order Sordariales.</title>
        <authorList>
            <person name="Hensen N."/>
            <person name="Bonometti L."/>
            <person name="Westerberg I."/>
            <person name="Brannstrom I.O."/>
            <person name="Guillou S."/>
            <person name="Cros-Aarteil S."/>
            <person name="Calhoun S."/>
            <person name="Haridas S."/>
            <person name="Kuo A."/>
            <person name="Mondo S."/>
            <person name="Pangilinan J."/>
            <person name="Riley R."/>
            <person name="LaButti K."/>
            <person name="Andreopoulos B."/>
            <person name="Lipzen A."/>
            <person name="Chen C."/>
            <person name="Yan M."/>
            <person name="Daum C."/>
            <person name="Ng V."/>
            <person name="Clum A."/>
            <person name="Steindorff A."/>
            <person name="Ohm R.A."/>
            <person name="Martin F."/>
            <person name="Silar P."/>
            <person name="Natvig D.O."/>
            <person name="Lalanne C."/>
            <person name="Gautier V."/>
            <person name="Ament-Velasquez S.L."/>
            <person name="Kruys A."/>
            <person name="Hutchinson M.I."/>
            <person name="Powell A.J."/>
            <person name="Barry K."/>
            <person name="Miller A.N."/>
            <person name="Grigoriev I.V."/>
            <person name="Debuchy R."/>
            <person name="Gladieux P."/>
            <person name="Hiltunen Thoren M."/>
            <person name="Johannesson H."/>
        </authorList>
    </citation>
    <scope>NUCLEOTIDE SEQUENCE</scope>
    <source>
        <strain evidence="2">PSN293</strain>
    </source>
</reference>
<dbReference type="GO" id="GO:0016757">
    <property type="term" value="F:glycosyltransferase activity"/>
    <property type="evidence" value="ECO:0007669"/>
    <property type="project" value="UniProtKB-KW"/>
</dbReference>
<dbReference type="Gene3D" id="3.40.50.2020">
    <property type="match status" value="1"/>
</dbReference>
<dbReference type="PANTHER" id="PTHR43344">
    <property type="entry name" value="PHOSPHOSERINE PHOSPHATASE"/>
    <property type="match status" value="1"/>
</dbReference>
<dbReference type="InterPro" id="IPR000836">
    <property type="entry name" value="PRTase_dom"/>
</dbReference>
<dbReference type="GO" id="GO:0006564">
    <property type="term" value="P:L-serine biosynthetic process"/>
    <property type="evidence" value="ECO:0007669"/>
    <property type="project" value="TreeGrafter"/>
</dbReference>
<accession>A0AAN6Y085</accession>
<dbReference type="InterPro" id="IPR027417">
    <property type="entry name" value="P-loop_NTPase"/>
</dbReference>
<dbReference type="Pfam" id="PF13207">
    <property type="entry name" value="AAA_17"/>
    <property type="match status" value="1"/>
</dbReference>
<dbReference type="EMBL" id="MU858190">
    <property type="protein sequence ID" value="KAK4209906.1"/>
    <property type="molecule type" value="Genomic_DNA"/>
</dbReference>
<dbReference type="PANTHER" id="PTHR43344:SF20">
    <property type="entry name" value="URACIL PHOSPHORIBOSYLTRANSFERASE"/>
    <property type="match status" value="1"/>
</dbReference>
<dbReference type="SUPFAM" id="SSF56784">
    <property type="entry name" value="HAD-like"/>
    <property type="match status" value="1"/>
</dbReference>
<dbReference type="Gene3D" id="3.40.50.300">
    <property type="entry name" value="P-loop containing nucleotide triphosphate hydrolases"/>
    <property type="match status" value="1"/>
</dbReference>
<dbReference type="Proteomes" id="UP001301769">
    <property type="component" value="Unassembled WGS sequence"/>
</dbReference>
<dbReference type="Gene3D" id="3.40.50.1000">
    <property type="entry name" value="HAD superfamily/HAD-like"/>
    <property type="match status" value="1"/>
</dbReference>
<evidence type="ECO:0000313" key="2">
    <source>
        <dbReference type="EMBL" id="KAK4209906.1"/>
    </source>
</evidence>
<keyword evidence="3" id="KW-1185">Reference proteome</keyword>
<gene>
    <name evidence="2" type="ORF">QBC37DRAFT_323100</name>
</gene>
<dbReference type="GO" id="GO:0000287">
    <property type="term" value="F:magnesium ion binding"/>
    <property type="evidence" value="ECO:0007669"/>
    <property type="project" value="TreeGrafter"/>
</dbReference>
<dbReference type="GO" id="GO:0005737">
    <property type="term" value="C:cytoplasm"/>
    <property type="evidence" value="ECO:0007669"/>
    <property type="project" value="TreeGrafter"/>
</dbReference>
<reference evidence="2" key="2">
    <citation type="submission" date="2023-05" db="EMBL/GenBank/DDBJ databases">
        <authorList>
            <consortium name="Lawrence Berkeley National Laboratory"/>
            <person name="Steindorff A."/>
            <person name="Hensen N."/>
            <person name="Bonometti L."/>
            <person name="Westerberg I."/>
            <person name="Brannstrom I.O."/>
            <person name="Guillou S."/>
            <person name="Cros-Aarteil S."/>
            <person name="Calhoun S."/>
            <person name="Haridas S."/>
            <person name="Kuo A."/>
            <person name="Mondo S."/>
            <person name="Pangilinan J."/>
            <person name="Riley R."/>
            <person name="Labutti K."/>
            <person name="Andreopoulos B."/>
            <person name="Lipzen A."/>
            <person name="Chen C."/>
            <person name="Yanf M."/>
            <person name="Daum C."/>
            <person name="Ng V."/>
            <person name="Clum A."/>
            <person name="Ohm R."/>
            <person name="Martin F."/>
            <person name="Silar P."/>
            <person name="Natvig D."/>
            <person name="Lalanne C."/>
            <person name="Gautier V."/>
            <person name="Ament-Velasquez S.L."/>
            <person name="Kruys A."/>
            <person name="Hutchinson M.I."/>
            <person name="Powell A.J."/>
            <person name="Barry K."/>
            <person name="Miller A.N."/>
            <person name="Grigoriev I.V."/>
            <person name="Debuchy R."/>
            <person name="Gladieux P."/>
            <person name="Thoren M.H."/>
            <person name="Johannesson H."/>
        </authorList>
    </citation>
    <scope>NUCLEOTIDE SEQUENCE</scope>
    <source>
        <strain evidence="2">PSN293</strain>
    </source>
</reference>
<keyword evidence="2" id="KW-0808">Transferase</keyword>
<dbReference type="SUPFAM" id="SSF53271">
    <property type="entry name" value="PRTase-like"/>
    <property type="match status" value="1"/>
</dbReference>
<dbReference type="GO" id="GO:0036424">
    <property type="term" value="F:L-phosphoserine phosphatase activity"/>
    <property type="evidence" value="ECO:0007669"/>
    <property type="project" value="TreeGrafter"/>
</dbReference>
<dbReference type="Pfam" id="PF14681">
    <property type="entry name" value="UPRTase"/>
    <property type="match status" value="1"/>
</dbReference>
<dbReference type="InterPro" id="IPR036412">
    <property type="entry name" value="HAD-like_sf"/>
</dbReference>
<sequence length="680" mass="75066">MTASTAKIIGIYGISGCGKSYLLEQLRHHLGPDRYSYHDGSQAISNAVPGGLDVFHGMTAAEKTEYRERAIRNIRNECETTGKSAIIAGHFMFWSEDDDFGQVVCTSADLSAYTHIIYLDTPISVIASRRDNDAERIRPSCSPSHLAKWQSAEKTQLRTICLENGILFIALLDPFAHVVARQICNFVGVDYETNMTIAAKKLDDILEKAASVRRDRPIRTLLFIDGDKTLAPVDTGTQFWKVHAQHHSADSGSEVLECPLKALFSSPMGYSFDAFRQAALLYVEVLCNETSDKFQCYCTQVSSNVSLYPEFIWLLRSVSQNETLVPIVLTCGLADIWMDVLARGFGERAADVIGNEIAKGGIVVTRQVKADLVKYAKEVHGLQVWAFGDSVLDVPMMINADHAVVVVGREHERSKSMELELGKAIDEHRLQAVQVLLPENEAIKPRLDVNRLPIVRFKDLDFDPSVSDRKGELVLHATARPASKLLMTPTRDATVAGPALREAHRQVGRYLATEFVSELVGLETYSISHVQKRGTEGYRLRSEATTTIIPLMRGGEPMAFGVNDVFPLAMFLHAKEPAELKKHHVEGRDTIILVDSVVNSGNSVIEFVEHIRGPLSSNIAIVVVAGVVQAGSVKGDGLLAQYMRQNHNLSLVALRLSENKYTGRGGTDTGNRLFNTTHLD</sequence>
<keyword evidence="2" id="KW-0328">Glycosyltransferase</keyword>
<dbReference type="InterPro" id="IPR029057">
    <property type="entry name" value="PRTase-like"/>
</dbReference>
<dbReference type="SUPFAM" id="SSF52540">
    <property type="entry name" value="P-loop containing nucleoside triphosphate hydrolases"/>
    <property type="match status" value="1"/>
</dbReference>
<protein>
    <submittedName>
        <fullName evidence="2">Uracil phosphoribosyltransferase-domain-containing protein</fullName>
    </submittedName>
</protein>
<feature type="domain" description="Phosphoribosyltransferase" evidence="1">
    <location>
        <begin position="479"/>
        <end position="676"/>
    </location>
</feature>
<name>A0AAN6Y085_9PEZI</name>
<proteinExistence type="predicted"/>
<comment type="caution">
    <text evidence="2">The sequence shown here is derived from an EMBL/GenBank/DDBJ whole genome shotgun (WGS) entry which is preliminary data.</text>
</comment>